<feature type="compositionally biased region" description="Polar residues" evidence="1">
    <location>
        <begin position="376"/>
        <end position="385"/>
    </location>
</feature>
<keyword evidence="3" id="KW-1185">Reference proteome</keyword>
<protein>
    <submittedName>
        <fullName evidence="2">Uncharacterized protein</fullName>
    </submittedName>
</protein>
<dbReference type="EMBL" id="JBANRG010000050">
    <property type="protein sequence ID" value="KAK7444576.1"/>
    <property type="molecule type" value="Genomic_DNA"/>
</dbReference>
<evidence type="ECO:0000313" key="2">
    <source>
        <dbReference type="EMBL" id="KAK7444576.1"/>
    </source>
</evidence>
<accession>A0ABR1IZU8</accession>
<proteinExistence type="predicted"/>
<feature type="compositionally biased region" description="Acidic residues" evidence="1">
    <location>
        <begin position="798"/>
        <end position="808"/>
    </location>
</feature>
<feature type="compositionally biased region" description="Acidic residues" evidence="1">
    <location>
        <begin position="513"/>
        <end position="523"/>
    </location>
</feature>
<sequence>MIKPVAHTQIQKDQNEYLSWLEDHPNAMEEDKKKKKPVNVAIHTKVVKKLWEEQDEEFRKEIRDKASSEHKRQMDDWEKQKIVGRDSSKKTALEWGMSLQKWGPEASRIGCAVGEEIGMVGITAYAGPDPWNKGRVNLFLTPLGKGPSGLTWPQFDPEGYEAFHTSMISFAKTIYHESTSSVHAARSIHQSDQAGSDLQEHNGEDEDKDEDEDNVPQRAAPQRRVRARAGTGKKDNQTAASKRAVSKPGPGKNSIGISTGKWKNQVPEESSRRKRTKEGNGIQAGEEGSQRKKGTNSHGKDTCSSSAKGLSKSVPTQLAELTTPTSSAPQTNIPIISTSAVPEVRASNTSTLTPPANATPTLDPTTSTVPDIRTLTHASATNSPVQAPCPAKPALQSGDGSSAVPVQNVLGPREVVKAEGWIMVYRYALNPEGNMAELMDKLKELLEDHFEDDDWSKIVQAATDKEGNNLAAAKRIVGLAPSFVTFPQCADNRRDRASPEADGSSGGQCDVNAEGDGEDDEEPSGGAKSQSDGEDDDDDDDDGENGEEDVLTYNPAQAGSIWNHPNCEWWAPWVRDAMRCWKRNFMKYEIDLDDVWATYWQELIEVWLDHEDKFGNPDQCGEIISSFEPGWIEEWRGENLRPALVECDDEFEGLQEALKDVQKWWGDVCPEEAREEVPRSKKGKEKESVIDFTPLDRTAGKDRFYVFIVAVTCLVVRAHQVAINPTHLLRTWMAEWVLLVREMKDVMVKVQECELLPPKKDKGNKKDNRNKKGKGKEQGGKKKGQISKSKRKRNKVETDDDPEDESDGETPPPWVTHA</sequence>
<feature type="compositionally biased region" description="Acidic residues" evidence="1">
    <location>
        <begin position="203"/>
        <end position="214"/>
    </location>
</feature>
<feature type="region of interest" description="Disordered" evidence="1">
    <location>
        <begin position="183"/>
        <end position="402"/>
    </location>
</feature>
<dbReference type="Proteomes" id="UP001498398">
    <property type="component" value="Unassembled WGS sequence"/>
</dbReference>
<evidence type="ECO:0000256" key="1">
    <source>
        <dbReference type="SAM" id="MobiDB-lite"/>
    </source>
</evidence>
<feature type="region of interest" description="Disordered" evidence="1">
    <location>
        <begin position="493"/>
        <end position="550"/>
    </location>
</feature>
<feature type="compositionally biased region" description="Acidic residues" evidence="1">
    <location>
        <begin position="532"/>
        <end position="550"/>
    </location>
</feature>
<feature type="region of interest" description="Disordered" evidence="1">
    <location>
        <begin position="757"/>
        <end position="818"/>
    </location>
</feature>
<reference evidence="2 3" key="1">
    <citation type="submission" date="2024-01" db="EMBL/GenBank/DDBJ databases">
        <title>A draft genome for the cacao thread blight pathogen Marasmiellus scandens.</title>
        <authorList>
            <person name="Baruah I.K."/>
            <person name="Leung J."/>
            <person name="Bukari Y."/>
            <person name="Amoako-Attah I."/>
            <person name="Meinhardt L.W."/>
            <person name="Bailey B.A."/>
            <person name="Cohen S.P."/>
        </authorList>
    </citation>
    <scope>NUCLEOTIDE SEQUENCE [LARGE SCALE GENOMIC DNA]</scope>
    <source>
        <strain evidence="2 3">GH-19</strain>
    </source>
</reference>
<organism evidence="2 3">
    <name type="scientific">Marasmiellus scandens</name>
    <dbReference type="NCBI Taxonomy" id="2682957"/>
    <lineage>
        <taxon>Eukaryota</taxon>
        <taxon>Fungi</taxon>
        <taxon>Dikarya</taxon>
        <taxon>Basidiomycota</taxon>
        <taxon>Agaricomycotina</taxon>
        <taxon>Agaricomycetes</taxon>
        <taxon>Agaricomycetidae</taxon>
        <taxon>Agaricales</taxon>
        <taxon>Marasmiineae</taxon>
        <taxon>Omphalotaceae</taxon>
        <taxon>Marasmiellus</taxon>
    </lineage>
</organism>
<evidence type="ECO:0000313" key="3">
    <source>
        <dbReference type="Proteomes" id="UP001498398"/>
    </source>
</evidence>
<feature type="compositionally biased region" description="Low complexity" evidence="1">
    <location>
        <begin position="348"/>
        <end position="366"/>
    </location>
</feature>
<feature type="compositionally biased region" description="Polar residues" evidence="1">
    <location>
        <begin position="302"/>
        <end position="340"/>
    </location>
</feature>
<name>A0ABR1IZU8_9AGAR</name>
<gene>
    <name evidence="2" type="ORF">VKT23_015254</name>
</gene>
<feature type="compositionally biased region" description="Polar residues" evidence="1">
    <location>
        <begin position="183"/>
        <end position="196"/>
    </location>
</feature>
<feature type="compositionally biased region" description="Basic residues" evidence="1">
    <location>
        <begin position="781"/>
        <end position="794"/>
    </location>
</feature>
<feature type="compositionally biased region" description="Basic and acidic residues" evidence="1">
    <location>
        <begin position="757"/>
        <end position="767"/>
    </location>
</feature>
<comment type="caution">
    <text evidence="2">The sequence shown here is derived from an EMBL/GenBank/DDBJ whole genome shotgun (WGS) entry which is preliminary data.</text>
</comment>